<dbReference type="EMBL" id="GL732525">
    <property type="protein sequence ID" value="EFX89065.1"/>
    <property type="molecule type" value="Genomic_DNA"/>
</dbReference>
<dbReference type="Proteomes" id="UP000000305">
    <property type="component" value="Unassembled WGS sequence"/>
</dbReference>
<dbReference type="HOGENOM" id="CLU_2760380_0_0_1"/>
<organism evidence="1 2">
    <name type="scientific">Daphnia pulex</name>
    <name type="common">Water flea</name>
    <dbReference type="NCBI Taxonomy" id="6669"/>
    <lineage>
        <taxon>Eukaryota</taxon>
        <taxon>Metazoa</taxon>
        <taxon>Ecdysozoa</taxon>
        <taxon>Arthropoda</taxon>
        <taxon>Crustacea</taxon>
        <taxon>Branchiopoda</taxon>
        <taxon>Diplostraca</taxon>
        <taxon>Cladocera</taxon>
        <taxon>Anomopoda</taxon>
        <taxon>Daphniidae</taxon>
        <taxon>Daphnia</taxon>
    </lineage>
</organism>
<protein>
    <submittedName>
        <fullName evidence="1">Uncharacterized protein</fullName>
    </submittedName>
</protein>
<sequence length="70" mass="8046">MTQGGSRKCMIKKEKLHAMMKKKLYQKRLPGVGENKKKAGGRSIPSRRNRYEAVIVIDRTVWRGLLSHPP</sequence>
<evidence type="ECO:0000313" key="1">
    <source>
        <dbReference type="EMBL" id="EFX89065.1"/>
    </source>
</evidence>
<gene>
    <name evidence="1" type="ORF">DAPPUDRAFT_233778</name>
</gene>
<dbReference type="KEGG" id="dpx:DAPPUDRAFT_233778"/>
<dbReference type="AlphaFoldDB" id="E9FVP8"/>
<keyword evidence="2" id="KW-1185">Reference proteome</keyword>
<name>E9FVP8_DAPPU</name>
<accession>E9FVP8</accession>
<dbReference type="InParanoid" id="E9FVP8"/>
<reference evidence="1 2" key="1">
    <citation type="journal article" date="2011" name="Science">
        <title>The ecoresponsive genome of Daphnia pulex.</title>
        <authorList>
            <person name="Colbourne J.K."/>
            <person name="Pfrender M.E."/>
            <person name="Gilbert D."/>
            <person name="Thomas W.K."/>
            <person name="Tucker A."/>
            <person name="Oakley T.H."/>
            <person name="Tokishita S."/>
            <person name="Aerts A."/>
            <person name="Arnold G.J."/>
            <person name="Basu M.K."/>
            <person name="Bauer D.J."/>
            <person name="Caceres C.E."/>
            <person name="Carmel L."/>
            <person name="Casola C."/>
            <person name="Choi J.H."/>
            <person name="Detter J.C."/>
            <person name="Dong Q."/>
            <person name="Dusheyko S."/>
            <person name="Eads B.D."/>
            <person name="Frohlich T."/>
            <person name="Geiler-Samerotte K.A."/>
            <person name="Gerlach D."/>
            <person name="Hatcher P."/>
            <person name="Jogdeo S."/>
            <person name="Krijgsveld J."/>
            <person name="Kriventseva E.V."/>
            <person name="Kultz D."/>
            <person name="Laforsch C."/>
            <person name="Lindquist E."/>
            <person name="Lopez J."/>
            <person name="Manak J.R."/>
            <person name="Muller J."/>
            <person name="Pangilinan J."/>
            <person name="Patwardhan R.P."/>
            <person name="Pitluck S."/>
            <person name="Pritham E.J."/>
            <person name="Rechtsteiner A."/>
            <person name="Rho M."/>
            <person name="Rogozin I.B."/>
            <person name="Sakarya O."/>
            <person name="Salamov A."/>
            <person name="Schaack S."/>
            <person name="Shapiro H."/>
            <person name="Shiga Y."/>
            <person name="Skalitzky C."/>
            <person name="Smith Z."/>
            <person name="Souvorov A."/>
            <person name="Sung W."/>
            <person name="Tang Z."/>
            <person name="Tsuchiya D."/>
            <person name="Tu H."/>
            <person name="Vos H."/>
            <person name="Wang M."/>
            <person name="Wolf Y.I."/>
            <person name="Yamagata H."/>
            <person name="Yamada T."/>
            <person name="Ye Y."/>
            <person name="Shaw J.R."/>
            <person name="Andrews J."/>
            <person name="Crease T.J."/>
            <person name="Tang H."/>
            <person name="Lucas S.M."/>
            <person name="Robertson H.M."/>
            <person name="Bork P."/>
            <person name="Koonin E.V."/>
            <person name="Zdobnov E.M."/>
            <person name="Grigoriev I.V."/>
            <person name="Lynch M."/>
            <person name="Boore J.L."/>
        </authorList>
    </citation>
    <scope>NUCLEOTIDE SEQUENCE [LARGE SCALE GENOMIC DNA]</scope>
</reference>
<evidence type="ECO:0000313" key="2">
    <source>
        <dbReference type="Proteomes" id="UP000000305"/>
    </source>
</evidence>
<proteinExistence type="predicted"/>